<organism evidence="2 3">
    <name type="scientific">Nocardioides caeni</name>
    <dbReference type="NCBI Taxonomy" id="574700"/>
    <lineage>
        <taxon>Bacteria</taxon>
        <taxon>Bacillati</taxon>
        <taxon>Actinomycetota</taxon>
        <taxon>Actinomycetes</taxon>
        <taxon>Propionibacteriales</taxon>
        <taxon>Nocardioidaceae</taxon>
        <taxon>Nocardioides</taxon>
    </lineage>
</organism>
<sequence length="70" mass="7751">MVQWEQPRPGLVRPVRLDPSGVRGPTRGQARNRSRYRRSSFGFYVPATADRGNVEQRIVEAAAASGPGTR</sequence>
<gene>
    <name evidence="2" type="ORF">E9934_15315</name>
</gene>
<dbReference type="OrthoDB" id="3771067at2"/>
<protein>
    <submittedName>
        <fullName evidence="2">Uncharacterized protein</fullName>
    </submittedName>
</protein>
<evidence type="ECO:0000256" key="1">
    <source>
        <dbReference type="SAM" id="MobiDB-lite"/>
    </source>
</evidence>
<dbReference type="EMBL" id="STGW01000012">
    <property type="protein sequence ID" value="THV09893.1"/>
    <property type="molecule type" value="Genomic_DNA"/>
</dbReference>
<dbReference type="RefSeq" id="WP_136563771.1">
    <property type="nucleotide sequence ID" value="NZ_BAABLS010000006.1"/>
</dbReference>
<comment type="caution">
    <text evidence="2">The sequence shown here is derived from an EMBL/GenBank/DDBJ whole genome shotgun (WGS) entry which is preliminary data.</text>
</comment>
<feature type="region of interest" description="Disordered" evidence="1">
    <location>
        <begin position="1"/>
        <end position="37"/>
    </location>
</feature>
<keyword evidence="3" id="KW-1185">Reference proteome</keyword>
<accession>A0A4S8N1V5</accession>
<name>A0A4S8N1V5_9ACTN</name>
<reference evidence="2 3" key="1">
    <citation type="journal article" date="2009" name="Int. J. Syst. Evol. Microbiol.">
        <title>Nocardioides caeni sp. nov., isolated from wastewater.</title>
        <authorList>
            <person name="Yoon J.H."/>
            <person name="Kang S.J."/>
            <person name="Park S."/>
            <person name="Kim W."/>
            <person name="Oh T.K."/>
        </authorList>
    </citation>
    <scope>NUCLEOTIDE SEQUENCE [LARGE SCALE GENOMIC DNA]</scope>
    <source>
        <strain evidence="2 3">DSM 23134</strain>
    </source>
</reference>
<dbReference type="AlphaFoldDB" id="A0A4S8N1V5"/>
<dbReference type="Proteomes" id="UP000307087">
    <property type="component" value="Unassembled WGS sequence"/>
</dbReference>
<evidence type="ECO:0000313" key="2">
    <source>
        <dbReference type="EMBL" id="THV09893.1"/>
    </source>
</evidence>
<proteinExistence type="predicted"/>
<evidence type="ECO:0000313" key="3">
    <source>
        <dbReference type="Proteomes" id="UP000307087"/>
    </source>
</evidence>